<evidence type="ECO:0000256" key="1">
    <source>
        <dbReference type="ARBA" id="ARBA00022603"/>
    </source>
</evidence>
<dbReference type="PANTHER" id="PTHR43861">
    <property type="entry name" value="TRANS-ACONITATE 2-METHYLTRANSFERASE-RELATED"/>
    <property type="match status" value="1"/>
</dbReference>
<evidence type="ECO:0000259" key="3">
    <source>
        <dbReference type="Pfam" id="PF13649"/>
    </source>
</evidence>
<evidence type="ECO:0000313" key="5">
    <source>
        <dbReference type="Proteomes" id="UP000184048"/>
    </source>
</evidence>
<dbReference type="InterPro" id="IPR029063">
    <property type="entry name" value="SAM-dependent_MTases_sf"/>
</dbReference>
<protein>
    <submittedName>
        <fullName evidence="4">Methyltransferase domain-containing protein</fullName>
    </submittedName>
</protein>
<organism evidence="4 5">
    <name type="scientific">Flavisolibacter ginsengisoli DSM 18119</name>
    <dbReference type="NCBI Taxonomy" id="1121884"/>
    <lineage>
        <taxon>Bacteria</taxon>
        <taxon>Pseudomonadati</taxon>
        <taxon>Bacteroidota</taxon>
        <taxon>Chitinophagia</taxon>
        <taxon>Chitinophagales</taxon>
        <taxon>Chitinophagaceae</taxon>
        <taxon>Flavisolibacter</taxon>
    </lineage>
</organism>
<dbReference type="STRING" id="1121884.SAMN02745131_00690"/>
<sequence length="255" mass="30472">MPIKEWYKEWFNSPYYHKLYFERDENEARQFMDRLVDHLKPPSESFMLDLACGKGRHSKYLASKGFDVTGIDISAESINYALQFENSRLHFFQHDMRLPSWINYFDYVFNLFTSFGYFPTRREHDDAMRTMAQCTKPGGKILIDYLNVHFVEEGLVHNELKQVDGTEYEIHRWHDDDYFYKRIIVKDELLEHPVEYTEKVAKFSLGDFTEMLSFQNLQILEVFGDYYLKPYSVTTTPRMIILAEKKPLKLSKNSI</sequence>
<evidence type="ECO:0000313" key="4">
    <source>
        <dbReference type="EMBL" id="SHE57204.1"/>
    </source>
</evidence>
<evidence type="ECO:0000256" key="2">
    <source>
        <dbReference type="ARBA" id="ARBA00022679"/>
    </source>
</evidence>
<dbReference type="AlphaFoldDB" id="A0A1M4UKK2"/>
<dbReference type="Pfam" id="PF13649">
    <property type="entry name" value="Methyltransf_25"/>
    <property type="match status" value="1"/>
</dbReference>
<dbReference type="RefSeq" id="WP_072833833.1">
    <property type="nucleotide sequence ID" value="NZ_FQUU01000002.1"/>
</dbReference>
<dbReference type="Proteomes" id="UP000184048">
    <property type="component" value="Unassembled WGS sequence"/>
</dbReference>
<name>A0A1M4UKK2_9BACT</name>
<dbReference type="OrthoDB" id="9811589at2"/>
<proteinExistence type="predicted"/>
<dbReference type="CDD" id="cd02440">
    <property type="entry name" value="AdoMet_MTases"/>
    <property type="match status" value="1"/>
</dbReference>
<accession>A0A1M4UKK2</accession>
<keyword evidence="1 4" id="KW-0489">Methyltransferase</keyword>
<feature type="domain" description="Methyltransferase" evidence="3">
    <location>
        <begin position="48"/>
        <end position="139"/>
    </location>
</feature>
<dbReference type="GO" id="GO:0008168">
    <property type="term" value="F:methyltransferase activity"/>
    <property type="evidence" value="ECO:0007669"/>
    <property type="project" value="UniProtKB-KW"/>
</dbReference>
<dbReference type="PANTHER" id="PTHR43861:SF1">
    <property type="entry name" value="TRANS-ACONITATE 2-METHYLTRANSFERASE"/>
    <property type="match status" value="1"/>
</dbReference>
<gene>
    <name evidence="4" type="ORF">SAMN02745131_00690</name>
</gene>
<dbReference type="Gene3D" id="3.40.50.150">
    <property type="entry name" value="Vaccinia Virus protein VP39"/>
    <property type="match status" value="1"/>
</dbReference>
<keyword evidence="5" id="KW-1185">Reference proteome</keyword>
<dbReference type="SUPFAM" id="SSF53335">
    <property type="entry name" value="S-adenosyl-L-methionine-dependent methyltransferases"/>
    <property type="match status" value="1"/>
</dbReference>
<dbReference type="Gene3D" id="2.20.25.110">
    <property type="entry name" value="S-adenosyl-L-methionine-dependent methyltransferases"/>
    <property type="match status" value="1"/>
</dbReference>
<dbReference type="GO" id="GO:0032259">
    <property type="term" value="P:methylation"/>
    <property type="evidence" value="ECO:0007669"/>
    <property type="project" value="UniProtKB-KW"/>
</dbReference>
<reference evidence="4 5" key="1">
    <citation type="submission" date="2016-11" db="EMBL/GenBank/DDBJ databases">
        <authorList>
            <person name="Jaros S."/>
            <person name="Januszkiewicz K."/>
            <person name="Wedrychowicz H."/>
        </authorList>
    </citation>
    <scope>NUCLEOTIDE SEQUENCE [LARGE SCALE GENOMIC DNA]</scope>
    <source>
        <strain evidence="4 5">DSM 18119</strain>
    </source>
</reference>
<keyword evidence="2 4" id="KW-0808">Transferase</keyword>
<dbReference type="InterPro" id="IPR041698">
    <property type="entry name" value="Methyltransf_25"/>
</dbReference>
<dbReference type="EMBL" id="FQUU01000002">
    <property type="protein sequence ID" value="SHE57204.1"/>
    <property type="molecule type" value="Genomic_DNA"/>
</dbReference>